<dbReference type="InterPro" id="IPR004404">
    <property type="entry name" value="DihydroxyA_deHydtase"/>
</dbReference>
<dbReference type="PANTHER" id="PTHR21000">
    <property type="entry name" value="DIHYDROXY-ACID DEHYDRATASE DAD"/>
    <property type="match status" value="1"/>
</dbReference>
<reference evidence="18 19" key="1">
    <citation type="submission" date="2017-06" db="EMBL/GenBank/DDBJ databases">
        <authorList>
            <consortium name="Pathogen Informatics"/>
        </authorList>
    </citation>
    <scope>NUCLEOTIDE SEQUENCE [LARGE SCALE GENOMIC DNA]</scope>
    <source>
        <strain evidence="18 19">NCTC12149</strain>
    </source>
</reference>
<dbReference type="PROSITE" id="PS00887">
    <property type="entry name" value="ILVD_EDD_2"/>
    <property type="match status" value="1"/>
</dbReference>
<keyword evidence="8 15" id="KW-0411">Iron-sulfur</keyword>
<comment type="subunit">
    <text evidence="15">Homodimer.</text>
</comment>
<dbReference type="InterPro" id="IPR000581">
    <property type="entry name" value="ILV_EDD_N"/>
</dbReference>
<dbReference type="InterPro" id="IPR056740">
    <property type="entry name" value="ILV_EDD_C"/>
</dbReference>
<feature type="binding site" evidence="15">
    <location>
        <position position="455"/>
    </location>
    <ligand>
        <name>Mg(2+)</name>
        <dbReference type="ChEBI" id="CHEBI:18420"/>
    </ligand>
</feature>
<keyword evidence="7 15" id="KW-0408">Iron</keyword>
<dbReference type="Pfam" id="PF24877">
    <property type="entry name" value="ILV_EDD_C"/>
    <property type="match status" value="1"/>
</dbReference>
<evidence type="ECO:0000256" key="13">
    <source>
        <dbReference type="ARBA" id="ARBA00029437"/>
    </source>
</evidence>
<evidence type="ECO:0000256" key="15">
    <source>
        <dbReference type="HAMAP-Rule" id="MF_00012"/>
    </source>
</evidence>
<feature type="binding site" evidence="15">
    <location>
        <position position="132"/>
    </location>
    <ligand>
        <name>Mg(2+)</name>
        <dbReference type="ChEBI" id="CHEBI:18420"/>
    </ligand>
</feature>
<dbReference type="GO" id="GO:0004160">
    <property type="term" value="F:dihydroxy-acid dehydratase activity"/>
    <property type="evidence" value="ECO:0007669"/>
    <property type="project" value="UniProtKB-UniRule"/>
</dbReference>
<dbReference type="GO" id="GO:0000287">
    <property type="term" value="F:magnesium ion binding"/>
    <property type="evidence" value="ECO:0007669"/>
    <property type="project" value="UniProtKB-UniRule"/>
</dbReference>
<dbReference type="GO" id="GO:0009097">
    <property type="term" value="P:isoleucine biosynthetic process"/>
    <property type="evidence" value="ECO:0007669"/>
    <property type="project" value="UniProtKB-UniRule"/>
</dbReference>
<keyword evidence="9 15" id="KW-0456">Lyase</keyword>
<dbReference type="Proteomes" id="UP000215355">
    <property type="component" value="Chromosome 1"/>
</dbReference>
<accession>A0AAJ4XFQ6</accession>
<dbReference type="InterPro" id="IPR037237">
    <property type="entry name" value="IlvD/EDD_N"/>
</dbReference>
<evidence type="ECO:0000256" key="14">
    <source>
        <dbReference type="ARBA" id="ARBA00029490"/>
    </source>
</evidence>
<comment type="catalytic activity">
    <reaction evidence="15">
        <text>(2R,3R)-2,3-dihydroxy-3-methylpentanoate = (S)-3-methyl-2-oxopentanoate + H2O</text>
        <dbReference type="Rhea" id="RHEA:27694"/>
        <dbReference type="ChEBI" id="CHEBI:15377"/>
        <dbReference type="ChEBI" id="CHEBI:35146"/>
        <dbReference type="ChEBI" id="CHEBI:49258"/>
        <dbReference type="EC" id="4.2.1.9"/>
    </reaction>
</comment>
<comment type="cofactor">
    <cofactor evidence="1 15">
        <name>Mg(2+)</name>
        <dbReference type="ChEBI" id="CHEBI:18420"/>
    </cofactor>
</comment>
<comment type="caution">
    <text evidence="15">Lacks conserved residue(s) required for the propagation of feature annotation.</text>
</comment>
<evidence type="ECO:0000256" key="7">
    <source>
        <dbReference type="ARBA" id="ARBA00023004"/>
    </source>
</evidence>
<dbReference type="PROSITE" id="PS00886">
    <property type="entry name" value="ILVD_EDD_1"/>
    <property type="match status" value="1"/>
</dbReference>
<feature type="modified residue" description="N6-carboxylysine" evidence="15">
    <location>
        <position position="133"/>
    </location>
</feature>
<evidence type="ECO:0000256" key="10">
    <source>
        <dbReference type="ARBA" id="ARBA00023304"/>
    </source>
</evidence>
<gene>
    <name evidence="18" type="primary">ilvD_2</name>
    <name evidence="15" type="synonym">ilvD</name>
    <name evidence="18" type="ORF">SAMEA4412673_03266</name>
</gene>
<evidence type="ECO:0000256" key="11">
    <source>
        <dbReference type="ARBA" id="ARBA00029304"/>
    </source>
</evidence>
<keyword evidence="5 15" id="KW-0479">Metal-binding</keyword>
<evidence type="ECO:0000256" key="2">
    <source>
        <dbReference type="ARBA" id="ARBA00006486"/>
    </source>
</evidence>
<dbReference type="NCBIfam" id="TIGR00110">
    <property type="entry name" value="ilvD"/>
    <property type="match status" value="1"/>
</dbReference>
<evidence type="ECO:0000256" key="12">
    <source>
        <dbReference type="ARBA" id="ARBA00029436"/>
    </source>
</evidence>
<evidence type="ECO:0000256" key="4">
    <source>
        <dbReference type="ARBA" id="ARBA00022714"/>
    </source>
</evidence>
<dbReference type="NCBIfam" id="NF002068">
    <property type="entry name" value="PRK00911.1"/>
    <property type="match status" value="1"/>
</dbReference>
<dbReference type="GO" id="GO:0051537">
    <property type="term" value="F:2 iron, 2 sulfur cluster binding"/>
    <property type="evidence" value="ECO:0007669"/>
    <property type="project" value="UniProtKB-UniRule"/>
</dbReference>
<dbReference type="EMBL" id="LT906468">
    <property type="protein sequence ID" value="SNV56107.1"/>
    <property type="molecule type" value="Genomic_DNA"/>
</dbReference>
<dbReference type="KEGG" id="smiz:4412673_03266"/>
<feature type="binding site" description="via carbamate group" evidence="15">
    <location>
        <position position="133"/>
    </location>
    <ligand>
        <name>Mg(2+)</name>
        <dbReference type="ChEBI" id="CHEBI:18420"/>
    </ligand>
</feature>
<comment type="pathway">
    <text evidence="13 15">Amino-acid biosynthesis; L-isoleucine biosynthesis; L-isoleucine from 2-oxobutanoate: step 3/4.</text>
</comment>
<feature type="active site" description="Proton acceptor" evidence="15">
    <location>
        <position position="481"/>
    </location>
</feature>
<sequence>MKSSSDNQKGINKYSRIFTQDETQPAAKAMLYGIGLTDADMEKAQVGIASMGYDGNTCNMHLNDLAQVVKKGIWNSDLVGLTFGTIGVSDGMSNGTDGMRYSLVSRDVIADSIETICGGQYYDGVVAIPGCDKNMPGAIMAMGRLNRPAIMVYGGTIAPGHYKGEELNIVSAFEALGKKIAGTISDEDYDGVIRHTCPGAGACGGMYTANTMASAIEAMGMSLPYSSSNPAVSKEKQQECLEVGKYMRILLENDIKPSDIMTRKAFENAMRIIVILGGSTNAVLHFIAMGKSVDVDVTPDDFQRMSDETPVLADFKPSGKFLMQDLHQYGGIPAVMKYLLDEGLLHGDCLTVTGKTVAENLANVKSIIEYNQPIIHKLNDPIKATGHLQILYGNLAEEGSVAKISGKEGEKFTGPARVFDGEHDLVKGLETGRIKKGDVVVIKNEGPKGAPGMPEMLKPTSLIIGAGLGSSVALITDGRFSGGTHGFVVGHITPEAYEGGLIGLVQDDDIIEIDAVNNSINLQVSDEEIAARRAAWQQPALKVSKGVLYKYAKSVANASQGCVTDL</sequence>
<dbReference type="InterPro" id="IPR050165">
    <property type="entry name" value="DHAD_IlvD/Edd"/>
</dbReference>
<dbReference type="Pfam" id="PF00920">
    <property type="entry name" value="ILVD_EDD_N"/>
    <property type="match status" value="1"/>
</dbReference>
<dbReference type="AlphaFoldDB" id="A0AAJ4XFQ6"/>
<evidence type="ECO:0000256" key="5">
    <source>
        <dbReference type="ARBA" id="ARBA00022723"/>
    </source>
</evidence>
<evidence type="ECO:0000256" key="1">
    <source>
        <dbReference type="ARBA" id="ARBA00001946"/>
    </source>
</evidence>
<feature type="binding site" evidence="15">
    <location>
        <position position="90"/>
    </location>
    <ligand>
        <name>Mg(2+)</name>
        <dbReference type="ChEBI" id="CHEBI:18420"/>
    </ligand>
</feature>
<comment type="pathway">
    <text evidence="12 15">Amino-acid biosynthesis; L-valine biosynthesis; L-valine from pyruvate: step 3/4.</text>
</comment>
<comment type="catalytic activity">
    <reaction evidence="11">
        <text>(2R)-2,3-dihydroxy-3-methylbutanoate = 3-methyl-2-oxobutanoate + H2O</text>
        <dbReference type="Rhea" id="RHEA:24809"/>
        <dbReference type="ChEBI" id="CHEBI:11851"/>
        <dbReference type="ChEBI" id="CHEBI:15377"/>
        <dbReference type="ChEBI" id="CHEBI:49072"/>
        <dbReference type="EC" id="4.2.1.9"/>
    </reaction>
    <physiologicalReaction direction="left-to-right" evidence="11">
        <dbReference type="Rhea" id="RHEA:24810"/>
    </physiologicalReaction>
</comment>
<dbReference type="SUPFAM" id="SSF52016">
    <property type="entry name" value="LeuD/IlvD-like"/>
    <property type="match status" value="1"/>
</dbReference>
<comment type="similarity">
    <text evidence="2 15">Belongs to the IlvD/Edd family.</text>
</comment>
<keyword evidence="6 15" id="KW-0460">Magnesium</keyword>
<evidence type="ECO:0000313" key="19">
    <source>
        <dbReference type="Proteomes" id="UP000215355"/>
    </source>
</evidence>
<keyword evidence="3 15" id="KW-0028">Amino-acid biosynthesis</keyword>
<name>A0AAJ4XFQ6_9SPHI</name>
<dbReference type="SUPFAM" id="SSF143975">
    <property type="entry name" value="IlvD/EDD N-terminal domain-like"/>
    <property type="match status" value="1"/>
</dbReference>
<dbReference type="FunFam" id="3.50.30.80:FF:000001">
    <property type="entry name" value="Dihydroxy-acid dehydratase"/>
    <property type="match status" value="1"/>
</dbReference>
<proteinExistence type="inferred from homology"/>
<evidence type="ECO:0000256" key="9">
    <source>
        <dbReference type="ARBA" id="ARBA00023239"/>
    </source>
</evidence>
<dbReference type="RefSeq" id="WP_093100261.1">
    <property type="nucleotide sequence ID" value="NZ_CP158798.1"/>
</dbReference>
<dbReference type="HAMAP" id="MF_00012">
    <property type="entry name" value="IlvD"/>
    <property type="match status" value="1"/>
</dbReference>
<evidence type="ECO:0000313" key="18">
    <source>
        <dbReference type="EMBL" id="SNV56107.1"/>
    </source>
</evidence>
<dbReference type="InterPro" id="IPR020558">
    <property type="entry name" value="DiOHA_6PGluconate_deHydtase_CS"/>
</dbReference>
<evidence type="ECO:0000259" key="17">
    <source>
        <dbReference type="Pfam" id="PF24877"/>
    </source>
</evidence>
<feature type="binding site" evidence="15">
    <location>
        <position position="58"/>
    </location>
    <ligand>
        <name>[2Fe-2S] cluster</name>
        <dbReference type="ChEBI" id="CHEBI:190135"/>
    </ligand>
</feature>
<dbReference type="InterPro" id="IPR042096">
    <property type="entry name" value="Dihydro-acid_dehy_C"/>
</dbReference>
<evidence type="ECO:0000256" key="6">
    <source>
        <dbReference type="ARBA" id="ARBA00022842"/>
    </source>
</evidence>
<comment type="function">
    <text evidence="15">Functions in the biosynthesis of branched-chain amino acids. Catalyzes the dehydration of (2R,3R)-2,3-dihydroxy-3-methylpentanoate (2,3-dihydroxy-3-methylvalerate) into 2-oxo-3-methylpentanoate (2-oxo-3-methylvalerate) and of (2R)-2,3-dihydroxy-3-methylbutanoate (2,3-dihydroxyisovalerate) into 2-oxo-3-methylbutanoate (2-oxoisovalerate), the penultimate precursor to L-isoleucine and L-valine, respectively.</text>
</comment>
<feature type="domain" description="Dihydroxy-acid/6-phosphogluconate dehydratase N-terminal" evidence="16">
    <location>
        <begin position="43"/>
        <end position="360"/>
    </location>
</feature>
<keyword evidence="10 15" id="KW-0100">Branched-chain amino acid biosynthesis</keyword>
<evidence type="ECO:0000259" key="16">
    <source>
        <dbReference type="Pfam" id="PF00920"/>
    </source>
</evidence>
<dbReference type="Gene3D" id="3.50.30.80">
    <property type="entry name" value="IlvD/EDD C-terminal domain-like"/>
    <property type="match status" value="1"/>
</dbReference>
<feature type="domain" description="Dihydroxy-acid/6-phosphogluconate dehydratase C-terminal" evidence="17">
    <location>
        <begin position="374"/>
        <end position="562"/>
    </location>
</feature>
<protein>
    <recommendedName>
        <fullName evidence="14 15">Dihydroxy-acid dehydratase</fullName>
        <shortName evidence="15">DAD</shortName>
        <ecNumber evidence="14 15">4.2.1.9</ecNumber>
    </recommendedName>
</protein>
<evidence type="ECO:0000256" key="3">
    <source>
        <dbReference type="ARBA" id="ARBA00022605"/>
    </source>
</evidence>
<comment type="cofactor">
    <cofactor evidence="15">
        <name>[2Fe-2S] cluster</name>
        <dbReference type="ChEBI" id="CHEBI:190135"/>
    </cofactor>
    <text evidence="15">Binds 1 [2Fe-2S] cluster per subunit. This cluster acts as a Lewis acid cofactor.</text>
</comment>
<dbReference type="GO" id="GO:0009099">
    <property type="term" value="P:L-valine biosynthetic process"/>
    <property type="evidence" value="ECO:0007669"/>
    <property type="project" value="UniProtKB-UniRule"/>
</dbReference>
<dbReference type="PANTHER" id="PTHR21000:SF5">
    <property type="entry name" value="DIHYDROXY-ACID DEHYDRATASE, MITOCHONDRIAL"/>
    <property type="match status" value="1"/>
</dbReference>
<evidence type="ECO:0000256" key="8">
    <source>
        <dbReference type="ARBA" id="ARBA00023014"/>
    </source>
</evidence>
<dbReference type="EC" id="4.2.1.9" evidence="14 15"/>
<organism evidence="18 19">
    <name type="scientific">Sphingobacterium mizutaii</name>
    <dbReference type="NCBI Taxonomy" id="1010"/>
    <lineage>
        <taxon>Bacteria</taxon>
        <taxon>Pseudomonadati</taxon>
        <taxon>Bacteroidota</taxon>
        <taxon>Sphingobacteriia</taxon>
        <taxon>Sphingobacteriales</taxon>
        <taxon>Sphingobacteriaceae</taxon>
        <taxon>Sphingobacterium</taxon>
    </lineage>
</organism>
<keyword evidence="4 15" id="KW-0001">2Fe-2S</keyword>